<gene>
    <name evidence="2" type="ordered locus">RALTA_A1074</name>
</gene>
<feature type="region of interest" description="Disordered" evidence="1">
    <location>
        <begin position="191"/>
        <end position="212"/>
    </location>
</feature>
<proteinExistence type="predicted"/>
<dbReference type="HOGENOM" id="CLU_992951_0_0_4"/>
<dbReference type="KEGG" id="cti:RALTA_A1074"/>
<dbReference type="Proteomes" id="UP000001692">
    <property type="component" value="Chromosome 1"/>
</dbReference>
<name>B3R407_CUPTR</name>
<dbReference type="eggNOG" id="ENOG5033Z9W">
    <property type="taxonomic scope" value="Bacteria"/>
</dbReference>
<accession>B3R407</accession>
<dbReference type="EMBL" id="CU633749">
    <property type="protein sequence ID" value="CAQ69039.1"/>
    <property type="molecule type" value="Genomic_DNA"/>
</dbReference>
<sequence length="327" mass="33963">MGAARWHQPGGLHRSAAPDGLLRRTERHAARRARAARTGACCLSPCRGIAMQIFSLFEARMRAFDADRRAPSDLIPGFQSRLLAAAAGLGCTCDYIFLCAGERQPEFSANCHEWWGCLRGGVRLSSPGRGSLLVGGGELFAPAPGVPMQVQAVADTIMVRAVPQGPAEAARAVAMPAGAWHGALGAMAPAGAEGATAAQAPADAPETEDRPAQQAVRPEFVQLDGSADDWGPRLRARGLRWALCYQGAVALHWHGALALAGGDMALLQPGSLYAPDPQESCRLDLLSPGAGLLCCFGPGDAPHDGVAARGGRRADGRAVARDALASA</sequence>
<protein>
    <submittedName>
        <fullName evidence="2">Uncharacterized protein</fullName>
    </submittedName>
</protein>
<reference evidence="2 3" key="1">
    <citation type="journal article" date="2008" name="Genome Res.">
        <title>Genome sequence of the beta-rhizobium Cupriavidus taiwanensis and comparative genomics of rhizobia.</title>
        <authorList>
            <person name="Amadou C."/>
            <person name="Pascal G."/>
            <person name="Mangenot S."/>
            <person name="Glew M."/>
            <person name="Bontemps C."/>
            <person name="Capela D."/>
            <person name="Carrere S."/>
            <person name="Cruveiller S."/>
            <person name="Dossat C."/>
            <person name="Lajus A."/>
            <person name="Marchetti M."/>
            <person name="Poinsot V."/>
            <person name="Rouy Z."/>
            <person name="Servin B."/>
            <person name="Saad M."/>
            <person name="Schenowitz C."/>
            <person name="Barbe V."/>
            <person name="Batut J."/>
            <person name="Medigue C."/>
            <person name="Masson-Boivin C."/>
        </authorList>
    </citation>
    <scope>NUCLEOTIDE SEQUENCE [LARGE SCALE GENOMIC DNA]</scope>
    <source>
        <strain evidence="3">DSM 17343 / BCRC 17206 / CCUG 44338 / CIP 107171 / LMG 19424 / R1</strain>
    </source>
</reference>
<evidence type="ECO:0000256" key="1">
    <source>
        <dbReference type="SAM" id="MobiDB-lite"/>
    </source>
</evidence>
<dbReference type="BioCyc" id="CTAI977880:RALTA_RS05115-MONOMER"/>
<keyword evidence="3" id="KW-1185">Reference proteome</keyword>
<organism evidence="2 3">
    <name type="scientific">Cupriavidus taiwanensis (strain DSM 17343 / BCRC 17206 / CCUG 44338 / CIP 107171 / LMG 19424 / R1)</name>
    <name type="common">Ralstonia taiwanensis (strain LMG 19424)</name>
    <dbReference type="NCBI Taxonomy" id="977880"/>
    <lineage>
        <taxon>Bacteria</taxon>
        <taxon>Pseudomonadati</taxon>
        <taxon>Pseudomonadota</taxon>
        <taxon>Betaproteobacteria</taxon>
        <taxon>Burkholderiales</taxon>
        <taxon>Burkholderiaceae</taxon>
        <taxon>Cupriavidus</taxon>
    </lineage>
</organism>
<evidence type="ECO:0000313" key="2">
    <source>
        <dbReference type="EMBL" id="CAQ69039.1"/>
    </source>
</evidence>
<dbReference type="AlphaFoldDB" id="B3R407"/>
<feature type="compositionally biased region" description="Low complexity" evidence="1">
    <location>
        <begin position="191"/>
        <end position="204"/>
    </location>
</feature>
<evidence type="ECO:0000313" key="3">
    <source>
        <dbReference type="Proteomes" id="UP000001692"/>
    </source>
</evidence>